<evidence type="ECO:0000259" key="4">
    <source>
        <dbReference type="PROSITE" id="PS50004"/>
    </source>
</evidence>
<dbReference type="InterPro" id="IPR035892">
    <property type="entry name" value="C2_domain_sf"/>
</dbReference>
<dbReference type="InterPro" id="IPR000008">
    <property type="entry name" value="C2_dom"/>
</dbReference>
<dbReference type="Pfam" id="PF00168">
    <property type="entry name" value="C2"/>
    <property type="match status" value="2"/>
</dbReference>
<keyword evidence="1" id="KW-0677">Repeat</keyword>
<feature type="compositionally biased region" description="Low complexity" evidence="2">
    <location>
        <begin position="1"/>
        <end position="12"/>
    </location>
</feature>
<dbReference type="PANTHER" id="PTHR10024">
    <property type="entry name" value="SYNAPTOTAGMIN"/>
    <property type="match status" value="1"/>
</dbReference>
<organism evidence="5 7">
    <name type="scientific">Frankliniella occidentalis</name>
    <name type="common">Western flower thrips</name>
    <name type="synonym">Euthrips occidentalis</name>
    <dbReference type="NCBI Taxonomy" id="133901"/>
    <lineage>
        <taxon>Eukaryota</taxon>
        <taxon>Metazoa</taxon>
        <taxon>Ecdysozoa</taxon>
        <taxon>Arthropoda</taxon>
        <taxon>Hexapoda</taxon>
        <taxon>Insecta</taxon>
        <taxon>Pterygota</taxon>
        <taxon>Neoptera</taxon>
        <taxon>Paraneoptera</taxon>
        <taxon>Thysanoptera</taxon>
        <taxon>Terebrantia</taxon>
        <taxon>Thripoidea</taxon>
        <taxon>Thripidae</taxon>
        <taxon>Frankliniella</taxon>
    </lineage>
</organism>
<evidence type="ECO:0000313" key="5">
    <source>
        <dbReference type="Proteomes" id="UP000504606"/>
    </source>
</evidence>
<name>A0A9C6WVW6_FRAOC</name>
<dbReference type="GO" id="GO:0005509">
    <property type="term" value="F:calcium ion binding"/>
    <property type="evidence" value="ECO:0007669"/>
    <property type="project" value="TreeGrafter"/>
</dbReference>
<dbReference type="InterPro" id="IPR001565">
    <property type="entry name" value="Synaptotagmin"/>
</dbReference>
<dbReference type="GO" id="GO:0000149">
    <property type="term" value="F:SNARE binding"/>
    <property type="evidence" value="ECO:0007669"/>
    <property type="project" value="TreeGrafter"/>
</dbReference>
<proteinExistence type="predicted"/>
<keyword evidence="3" id="KW-1133">Transmembrane helix</keyword>
<dbReference type="GeneID" id="113211326"/>
<dbReference type="OrthoDB" id="10259057at2759"/>
<keyword evidence="3" id="KW-0472">Membrane</keyword>
<dbReference type="CDD" id="cd08390">
    <property type="entry name" value="C2A_Synaptotagmin-15-17"/>
    <property type="match status" value="1"/>
</dbReference>
<dbReference type="InterPro" id="IPR047897">
    <property type="entry name" value="Synaptotagmin-15/17_C2A"/>
</dbReference>
<dbReference type="PROSITE" id="PS50004">
    <property type="entry name" value="C2"/>
    <property type="match status" value="2"/>
</dbReference>
<dbReference type="Gene3D" id="2.60.40.150">
    <property type="entry name" value="C2 domain"/>
    <property type="match status" value="2"/>
</dbReference>
<feature type="region of interest" description="Disordered" evidence="2">
    <location>
        <begin position="1"/>
        <end position="26"/>
    </location>
</feature>
<dbReference type="GO" id="GO:0017156">
    <property type="term" value="P:calcium-ion regulated exocytosis"/>
    <property type="evidence" value="ECO:0007669"/>
    <property type="project" value="TreeGrafter"/>
</dbReference>
<evidence type="ECO:0000313" key="6">
    <source>
        <dbReference type="RefSeq" id="XP_052120843.1"/>
    </source>
</evidence>
<reference evidence="6 7" key="1">
    <citation type="submission" date="2025-04" db="UniProtKB">
        <authorList>
            <consortium name="RefSeq"/>
        </authorList>
    </citation>
    <scope>IDENTIFICATION</scope>
    <source>
        <tissue evidence="6 7">Whole organism</tissue>
    </source>
</reference>
<dbReference type="AlphaFoldDB" id="A0A9C6WVW6"/>
<dbReference type="PANTHER" id="PTHR10024:SF234">
    <property type="entry name" value="SYNAPTOTAGMIN-15-RELATED"/>
    <property type="match status" value="1"/>
</dbReference>
<sequence length="504" mass="55238">MSPAAAAGLPLRPARRPPPRPSASALGLGGLGGLRAGALSPPDLLTEAAGEHGLPAVRDAGHAVASEMHLDHADAVQVLALCGAALGAVVVLVVVVVLCCRWRRDDHKSGEYDSLGPSIVVYPSYHGKGAQFLSSDISFKVPPIAKLRHTSSLDAMDLLDSDDTDGTSATSTITACTSQTLSAASPLSSHSQRSNSFSGCPLGALDPALYRGGACDLEEEMLFPEDHLGRLWFSAHYEPTAEKLQVTLLKAKNLQSRTVASANNCDPVVRLHLIPDERRHLQSRQKKKTCNPVFDETFVFQVPSKDLEDHVLRMTVVDTGRNKRRSVIGHVSFPLRRLAEEQDKQNVYKMDLEKDTPEAVSDIGELLVSLLYNENLHRLSVTVIEARRVKQFRDEERRDSYVRVVMQQHHGQVKVKRTTVVRCIDDSPNFSECFNFHVPAASIDVTSLALQLEQPGTRYGRGHKLVGKCVLGSYMFARGKALTHWNTAFGNPMQQVQQWHALST</sequence>
<dbReference type="KEGG" id="foc:113211326"/>
<dbReference type="RefSeq" id="XP_052120843.1">
    <property type="nucleotide sequence ID" value="XM_052264883.1"/>
</dbReference>
<dbReference type="GO" id="GO:0070382">
    <property type="term" value="C:exocytic vesicle"/>
    <property type="evidence" value="ECO:0007669"/>
    <property type="project" value="TreeGrafter"/>
</dbReference>
<evidence type="ECO:0000256" key="1">
    <source>
        <dbReference type="ARBA" id="ARBA00022737"/>
    </source>
</evidence>
<feature type="transmembrane region" description="Helical" evidence="3">
    <location>
        <begin position="78"/>
        <end position="100"/>
    </location>
</feature>
<dbReference type="GO" id="GO:0005544">
    <property type="term" value="F:calcium-dependent phospholipid binding"/>
    <property type="evidence" value="ECO:0007669"/>
    <property type="project" value="TreeGrafter"/>
</dbReference>
<feature type="domain" description="C2" evidence="4">
    <location>
        <begin position="227"/>
        <end position="348"/>
    </location>
</feature>
<evidence type="ECO:0000313" key="7">
    <source>
        <dbReference type="RefSeq" id="XP_052120844.1"/>
    </source>
</evidence>
<dbReference type="Proteomes" id="UP000504606">
    <property type="component" value="Unplaced"/>
</dbReference>
<evidence type="ECO:0000256" key="3">
    <source>
        <dbReference type="SAM" id="Phobius"/>
    </source>
</evidence>
<dbReference type="GO" id="GO:0005886">
    <property type="term" value="C:plasma membrane"/>
    <property type="evidence" value="ECO:0007669"/>
    <property type="project" value="TreeGrafter"/>
</dbReference>
<dbReference type="SUPFAM" id="SSF49562">
    <property type="entry name" value="C2 domain (Calcium/lipid-binding domain, CaLB)"/>
    <property type="match status" value="2"/>
</dbReference>
<dbReference type="RefSeq" id="XP_052120844.1">
    <property type="nucleotide sequence ID" value="XM_052264884.1"/>
</dbReference>
<keyword evidence="3" id="KW-0812">Transmembrane</keyword>
<gene>
    <name evidence="6 7" type="primary">LOC113211326</name>
</gene>
<dbReference type="FunFam" id="2.60.40.150:FF:000237">
    <property type="entry name" value="Synaptotagmin 15"/>
    <property type="match status" value="1"/>
</dbReference>
<dbReference type="SMART" id="SM00239">
    <property type="entry name" value="C2"/>
    <property type="match status" value="2"/>
</dbReference>
<dbReference type="GO" id="GO:0001786">
    <property type="term" value="F:phosphatidylserine binding"/>
    <property type="evidence" value="ECO:0007669"/>
    <property type="project" value="TreeGrafter"/>
</dbReference>
<keyword evidence="5" id="KW-1185">Reference proteome</keyword>
<feature type="domain" description="C2" evidence="4">
    <location>
        <begin position="362"/>
        <end position="486"/>
    </location>
</feature>
<accession>A0A9C6WVW6</accession>
<evidence type="ECO:0000256" key="2">
    <source>
        <dbReference type="SAM" id="MobiDB-lite"/>
    </source>
</evidence>
<protein>
    <submittedName>
        <fullName evidence="6 7">Synaptotagmin-15-like isoform X1</fullName>
    </submittedName>
</protein>
<dbReference type="GO" id="GO:0030276">
    <property type="term" value="F:clathrin binding"/>
    <property type="evidence" value="ECO:0007669"/>
    <property type="project" value="TreeGrafter"/>
</dbReference>
<dbReference type="PRINTS" id="PR00399">
    <property type="entry name" value="SYNAPTOTAGMN"/>
</dbReference>